<dbReference type="SUPFAM" id="SSF47781">
    <property type="entry name" value="RuvA domain 2-like"/>
    <property type="match status" value="3"/>
</dbReference>
<proteinExistence type="predicted"/>
<feature type="region of interest" description="Disordered" evidence="1">
    <location>
        <begin position="1"/>
        <end position="21"/>
    </location>
</feature>
<dbReference type="GO" id="GO:0015627">
    <property type="term" value="C:type II protein secretion system complex"/>
    <property type="evidence" value="ECO:0007669"/>
    <property type="project" value="TreeGrafter"/>
</dbReference>
<dbReference type="STRING" id="651662.SAMN04488069_11276"/>
<dbReference type="Pfam" id="PF12836">
    <property type="entry name" value="HHH_3"/>
    <property type="match status" value="3"/>
</dbReference>
<dbReference type="InterPro" id="IPR010994">
    <property type="entry name" value="RuvA_2-like"/>
</dbReference>
<name>A0A1H3M6K8_9BACT</name>
<dbReference type="InterPro" id="IPR051675">
    <property type="entry name" value="Endo/Exo/Phosphatase_dom_1"/>
</dbReference>
<organism evidence="2 3">
    <name type="scientific">Hymenobacter psychrophilus</name>
    <dbReference type="NCBI Taxonomy" id="651662"/>
    <lineage>
        <taxon>Bacteria</taxon>
        <taxon>Pseudomonadati</taxon>
        <taxon>Bacteroidota</taxon>
        <taxon>Cytophagia</taxon>
        <taxon>Cytophagales</taxon>
        <taxon>Hymenobacteraceae</taxon>
        <taxon>Hymenobacter</taxon>
    </lineage>
</organism>
<dbReference type="Proteomes" id="UP000199249">
    <property type="component" value="Unassembled WGS sequence"/>
</dbReference>
<dbReference type="OrthoDB" id="981124at2"/>
<dbReference type="GO" id="GO:0015628">
    <property type="term" value="P:protein secretion by the type II secretion system"/>
    <property type="evidence" value="ECO:0007669"/>
    <property type="project" value="TreeGrafter"/>
</dbReference>
<dbReference type="EMBL" id="FNOV01000012">
    <property type="protein sequence ID" value="SDY72367.1"/>
    <property type="molecule type" value="Genomic_DNA"/>
</dbReference>
<accession>A0A1H3M6K8</accession>
<evidence type="ECO:0000256" key="1">
    <source>
        <dbReference type="SAM" id="MobiDB-lite"/>
    </source>
</evidence>
<keyword evidence="3" id="KW-1185">Reference proteome</keyword>
<dbReference type="PANTHER" id="PTHR21180">
    <property type="entry name" value="ENDONUCLEASE/EXONUCLEASE/PHOSPHATASE FAMILY DOMAIN-CONTAINING PROTEIN 1"/>
    <property type="match status" value="1"/>
</dbReference>
<sequence length="352" mass="39946">MPSAAPRPQPPARRSRQHSAGPLAGLRRAVRRYFGFSRRETSGLVVLLALLGLLLALPPLLRPALPIYNPAPDQRRLDAWAAELAARRTARPAFENRYSSRYPRRAYVARERVPQVPLAPFDPNTFSARDWQARGLPAWLAERLVKYRTVVGGFRAKEQLRKAYGLSDTTYARLAPYIRLPELLPARAPRTFAKDGRFPERKPFEARPGFVAKPRNLAAFDLNAADTTQLMQIRGIGRGYARRVVEYGQRLGGFRQEDQLTEIFALRDAPDLIDSLRKYTFVAPGFVPARLDVNAASFEVLQAHPYLGKRLARVLVAYRQQHGPFQQADDLRKIRILDEATFDKLLPYILVK</sequence>
<dbReference type="AlphaFoldDB" id="A0A1H3M6K8"/>
<feature type="compositionally biased region" description="Pro residues" evidence="1">
    <location>
        <begin position="1"/>
        <end position="11"/>
    </location>
</feature>
<evidence type="ECO:0000313" key="2">
    <source>
        <dbReference type="EMBL" id="SDY72367.1"/>
    </source>
</evidence>
<dbReference type="RefSeq" id="WP_139255277.1">
    <property type="nucleotide sequence ID" value="NZ_FNOV01000012.1"/>
</dbReference>
<evidence type="ECO:0000313" key="3">
    <source>
        <dbReference type="Proteomes" id="UP000199249"/>
    </source>
</evidence>
<reference evidence="3" key="1">
    <citation type="submission" date="2016-10" db="EMBL/GenBank/DDBJ databases">
        <authorList>
            <person name="Varghese N."/>
            <person name="Submissions S."/>
        </authorList>
    </citation>
    <scope>NUCLEOTIDE SEQUENCE [LARGE SCALE GENOMIC DNA]</scope>
    <source>
        <strain evidence="3">CGMCC 1.8975</strain>
    </source>
</reference>
<dbReference type="PANTHER" id="PTHR21180:SF32">
    <property type="entry name" value="ENDONUCLEASE_EXONUCLEASE_PHOSPHATASE FAMILY DOMAIN-CONTAINING PROTEIN 1"/>
    <property type="match status" value="1"/>
</dbReference>
<dbReference type="Gene3D" id="1.10.150.280">
    <property type="entry name" value="AF1531-like domain"/>
    <property type="match status" value="2"/>
</dbReference>
<protein>
    <submittedName>
        <fullName evidence="2">DNA uptake protein ComE</fullName>
    </submittedName>
</protein>
<gene>
    <name evidence="2" type="ORF">SAMN04488069_11276</name>
</gene>